<evidence type="ECO:0000313" key="5">
    <source>
        <dbReference type="Proteomes" id="UP001291623"/>
    </source>
</evidence>
<name>A0AAE1RXA4_9SOLA</name>
<dbReference type="CDD" id="cd00054">
    <property type="entry name" value="EGF_CA"/>
    <property type="match status" value="1"/>
</dbReference>
<dbReference type="InterPro" id="IPR011009">
    <property type="entry name" value="Kinase-like_dom_sf"/>
</dbReference>
<dbReference type="GO" id="GO:0007166">
    <property type="term" value="P:cell surface receptor signaling pathway"/>
    <property type="evidence" value="ECO:0007669"/>
    <property type="project" value="InterPro"/>
</dbReference>
<dbReference type="Gene3D" id="2.10.25.10">
    <property type="entry name" value="Laminin"/>
    <property type="match status" value="1"/>
</dbReference>
<evidence type="ECO:0000313" key="4">
    <source>
        <dbReference type="EMBL" id="KAK4359596.1"/>
    </source>
</evidence>
<dbReference type="GO" id="GO:0005886">
    <property type="term" value="C:plasma membrane"/>
    <property type="evidence" value="ECO:0007669"/>
    <property type="project" value="TreeGrafter"/>
</dbReference>
<dbReference type="Proteomes" id="UP001291623">
    <property type="component" value="Unassembled WGS sequence"/>
</dbReference>
<accession>A0AAE1RXA4</accession>
<feature type="domain" description="EGF-like" evidence="3">
    <location>
        <begin position="70"/>
        <end position="84"/>
    </location>
</feature>
<dbReference type="Gene3D" id="3.30.200.20">
    <property type="entry name" value="Phosphorylase Kinase, domain 1"/>
    <property type="match status" value="1"/>
</dbReference>
<comment type="caution">
    <text evidence="4">The sequence shown here is derived from an EMBL/GenBank/DDBJ whole genome shotgun (WGS) entry which is preliminary data.</text>
</comment>
<dbReference type="AlphaFoldDB" id="A0AAE1RXA4"/>
<dbReference type="InterPro" id="IPR045274">
    <property type="entry name" value="WAK-like"/>
</dbReference>
<reference evidence="4" key="1">
    <citation type="submission" date="2023-12" db="EMBL/GenBank/DDBJ databases">
        <title>Genome assembly of Anisodus tanguticus.</title>
        <authorList>
            <person name="Wang Y.-J."/>
        </authorList>
    </citation>
    <scope>NUCLEOTIDE SEQUENCE</scope>
    <source>
        <strain evidence="4">KB-2021</strain>
        <tissue evidence="4">Leaf</tissue>
    </source>
</reference>
<dbReference type="InterPro" id="IPR000742">
    <property type="entry name" value="EGF"/>
</dbReference>
<keyword evidence="2" id="KW-0067">ATP-binding</keyword>
<keyword evidence="1" id="KW-0547">Nucleotide-binding</keyword>
<evidence type="ECO:0000256" key="2">
    <source>
        <dbReference type="ARBA" id="ARBA00022840"/>
    </source>
</evidence>
<protein>
    <recommendedName>
        <fullName evidence="3">EGF-like domain-containing protein</fullName>
    </recommendedName>
</protein>
<proteinExistence type="predicted"/>
<dbReference type="GO" id="GO:0004674">
    <property type="term" value="F:protein serine/threonine kinase activity"/>
    <property type="evidence" value="ECO:0007669"/>
    <property type="project" value="TreeGrafter"/>
</dbReference>
<dbReference type="PANTHER" id="PTHR27005">
    <property type="entry name" value="WALL-ASSOCIATED RECEPTOR KINASE-LIKE 21"/>
    <property type="match status" value="1"/>
</dbReference>
<dbReference type="PROSITE" id="PS01186">
    <property type="entry name" value="EGF_2"/>
    <property type="match status" value="1"/>
</dbReference>
<keyword evidence="5" id="KW-1185">Reference proteome</keyword>
<dbReference type="SUPFAM" id="SSF56112">
    <property type="entry name" value="Protein kinase-like (PK-like)"/>
    <property type="match status" value="1"/>
</dbReference>
<dbReference type="EMBL" id="JAVYJV010000011">
    <property type="protein sequence ID" value="KAK4359596.1"/>
    <property type="molecule type" value="Genomic_DNA"/>
</dbReference>
<sequence>MGEESRLHFRGLPDLKDMNFVQRPMASIPIVLDWAIGNLSCVEAQKHKNYAWRHNSQCVNSVSALGGYRCSCKPGYEGNPYLSCHVVGITWIYFTIKKIKLIKLWEKFFKKNGGFLLKHRISSDEGSVGKVKFFTVEELKKATNNYANDRILGHCGNGFVYKSILPDNRIVSIKKSMLVDEGQIEKFINEVLILTQVNHQNMEGSLDQLEKMVGLVKSCLHLHGEDMPTMKEGEMELEERKRIYTGQSCLKDRVSSLDPANQSAFRNRIIEGKILR</sequence>
<dbReference type="GO" id="GO:0005524">
    <property type="term" value="F:ATP binding"/>
    <property type="evidence" value="ECO:0007669"/>
    <property type="project" value="UniProtKB-KW"/>
</dbReference>
<evidence type="ECO:0000259" key="3">
    <source>
        <dbReference type="PROSITE" id="PS01186"/>
    </source>
</evidence>
<dbReference type="PANTHER" id="PTHR27005:SF283">
    <property type="entry name" value="OS02G0633066 PROTEIN"/>
    <property type="match status" value="1"/>
</dbReference>
<gene>
    <name evidence="4" type="ORF">RND71_021825</name>
</gene>
<organism evidence="4 5">
    <name type="scientific">Anisodus tanguticus</name>
    <dbReference type="NCBI Taxonomy" id="243964"/>
    <lineage>
        <taxon>Eukaryota</taxon>
        <taxon>Viridiplantae</taxon>
        <taxon>Streptophyta</taxon>
        <taxon>Embryophyta</taxon>
        <taxon>Tracheophyta</taxon>
        <taxon>Spermatophyta</taxon>
        <taxon>Magnoliopsida</taxon>
        <taxon>eudicotyledons</taxon>
        <taxon>Gunneridae</taxon>
        <taxon>Pentapetalae</taxon>
        <taxon>asterids</taxon>
        <taxon>lamiids</taxon>
        <taxon>Solanales</taxon>
        <taxon>Solanaceae</taxon>
        <taxon>Solanoideae</taxon>
        <taxon>Hyoscyameae</taxon>
        <taxon>Anisodus</taxon>
    </lineage>
</organism>
<evidence type="ECO:0000256" key="1">
    <source>
        <dbReference type="ARBA" id="ARBA00022741"/>
    </source>
</evidence>